<protein>
    <submittedName>
        <fullName evidence="1">Uncharacterized protein</fullName>
    </submittedName>
</protein>
<reference evidence="1 2" key="1">
    <citation type="submission" date="2018-01" db="EMBL/GenBank/DDBJ databases">
        <title>Whole genome sequencing of Histamine producing bacteria.</title>
        <authorList>
            <person name="Butler K."/>
        </authorList>
    </citation>
    <scope>NUCLEOTIDE SEQUENCE [LARGE SCALE GENOMIC DNA]</scope>
    <source>
        <strain evidence="1 2">A1-4</strain>
    </source>
</reference>
<comment type="caution">
    <text evidence="1">The sequence shown here is derived from an EMBL/GenBank/DDBJ whole genome shotgun (WGS) entry which is preliminary data.</text>
</comment>
<gene>
    <name evidence="1" type="ORF">C0W53_15445</name>
</gene>
<proteinExistence type="predicted"/>
<evidence type="ECO:0000313" key="2">
    <source>
        <dbReference type="Proteomes" id="UP000240728"/>
    </source>
</evidence>
<sequence>MNKKQNSVSFVLDDILNDQRIQRLFLEGHSCALQLWILRIEGDEFIEKKIIYGRLLPYNFDNNSWSFSDNDNSEAFEGYRAQVKKLNIYLEGPTAKSVIEKLCSGKTLRSISDICELRFGQSKIDELFGDTKLSHDELVFKPSAYLINQDAHPRSSIGSPHGSAGALSASIVQCNKQELFSAQGNYNVDLTSMVIEQLNQDTGLKFGDHDLSRFGDIELIVLPSIDDQEKSLKSIQWSDDKKEVRVTINPKELRQYNHFQLNFRIENSDQLLYSALKIANKDGIGNYECTFNVDTKLHSIADSISLDTYGAIDEHTGEFTLCDRWTTHFIREISYQLHAVSSSSELKKFDWLEKTVTQKMSDRVAKVLSVKDNNLTSSNNITTRNIDPWVPVNRSLSKAFKRIYPEKSDGAFFPRWGTSSGEGRLQFTEWFKDLAQASQGHSITVFDPYFEDAGLDLILLSSAPDSDYIIFRTNHQTDGSQTTKGLEILLRACIHNNKLMQQKTINIYGVSDGSLHDRYILVTDSNGLPVKGYHLSNSFQSAAENYPLLITPIPTDVLYKVVEYKNILLSGSTEKVTHLYNSKTRELEPVKLNNDDTFFENDVIGDVLSHWLNEPDLKRLKGRELINKLKALGLYHDNFPNTIDPNGLKSFIDATDFSKVDFSSYWRAIGELLSRIVSKCHDADYFSSKKDFLGSLISILKQTLSREYNGDTKRELSVISPTYFKQTLSDLLHSSTALCHFSLEIKQSLLTWGEYFCIQYLWAYAPESLVEVVNAQAKELNNEFNKSDSIRLSVLGQVLREISHTIELRQTNDLQIASLLNSNNDFLKWLAWCELDYRVASSNELGIINTLQTNEQCIFICWLINRYSKTDQYELLFNRLVDELHQRLPDKVELPLLRSTIDSMRGNMKLSWAEPWISRKAIVPLIDENRVKFEDASQIWHEELILLLEPISLRGSRLFNASREGEVTNIAAWLWAQSSQLHQKKCLKNFDQILKKQKQVIQQPLSNTANWSNWDNSLKVSLWIWLFTESCRYYNSITGRNNSQKLVEIYNTAKELALVRPESEWLQNETFLQINRVAEQVQATNSQLLEQL</sequence>
<dbReference type="NCBIfam" id="NF040699">
    <property type="entry name" value="VPA1262_fam"/>
    <property type="match status" value="1"/>
</dbReference>
<keyword evidence="2" id="KW-1185">Reference proteome</keyword>
<organism evidence="1 2">
    <name type="scientific">Photobacterium kishitanii</name>
    <dbReference type="NCBI Taxonomy" id="318456"/>
    <lineage>
        <taxon>Bacteria</taxon>
        <taxon>Pseudomonadati</taxon>
        <taxon>Pseudomonadota</taxon>
        <taxon>Gammaproteobacteria</taxon>
        <taxon>Vibrionales</taxon>
        <taxon>Vibrionaceae</taxon>
        <taxon>Photobacterium</taxon>
    </lineage>
</organism>
<accession>A0AAX0YRD4</accession>
<dbReference type="RefSeq" id="WP_052957501.1">
    <property type="nucleotide sequence ID" value="NZ_JZTB01000041.1"/>
</dbReference>
<evidence type="ECO:0000313" key="1">
    <source>
        <dbReference type="EMBL" id="PSX44022.1"/>
    </source>
</evidence>
<dbReference type="EMBL" id="PYOZ01000010">
    <property type="protein sequence ID" value="PSX44022.1"/>
    <property type="molecule type" value="Genomic_DNA"/>
</dbReference>
<dbReference type="Proteomes" id="UP000240728">
    <property type="component" value="Unassembled WGS sequence"/>
</dbReference>
<dbReference type="NCBIfam" id="NF040700">
    <property type="entry name" value="VPA1262_N_dom"/>
    <property type="match status" value="1"/>
</dbReference>
<dbReference type="AlphaFoldDB" id="A0AAX0YRD4"/>
<name>A0AAX0YRD4_9GAMM</name>